<protein>
    <submittedName>
        <fullName evidence="1">Uncharacterized protein</fullName>
    </submittedName>
</protein>
<dbReference type="AlphaFoldDB" id="H2XMU5"/>
<evidence type="ECO:0000313" key="1">
    <source>
        <dbReference type="Ensembl" id="ENSCINP00000030978.1"/>
    </source>
</evidence>
<reference evidence="1" key="3">
    <citation type="submission" date="2025-08" db="UniProtKB">
        <authorList>
            <consortium name="Ensembl"/>
        </authorList>
    </citation>
    <scope>IDENTIFICATION</scope>
</reference>
<dbReference type="InParanoid" id="H2XMU5"/>
<name>H2XMU5_CIOIN</name>
<evidence type="ECO:0000313" key="2">
    <source>
        <dbReference type="Proteomes" id="UP000008144"/>
    </source>
</evidence>
<dbReference type="HOGENOM" id="CLU_2921895_0_0_1"/>
<reference evidence="2" key="1">
    <citation type="journal article" date="2002" name="Science">
        <title>The draft genome of Ciona intestinalis: insights into chordate and vertebrate origins.</title>
        <authorList>
            <person name="Dehal P."/>
            <person name="Satou Y."/>
            <person name="Campbell R.K."/>
            <person name="Chapman J."/>
            <person name="Degnan B."/>
            <person name="De Tomaso A."/>
            <person name="Davidson B."/>
            <person name="Di Gregorio A."/>
            <person name="Gelpke M."/>
            <person name="Goodstein D.M."/>
            <person name="Harafuji N."/>
            <person name="Hastings K.E."/>
            <person name="Ho I."/>
            <person name="Hotta K."/>
            <person name="Huang W."/>
            <person name="Kawashima T."/>
            <person name="Lemaire P."/>
            <person name="Martinez D."/>
            <person name="Meinertzhagen I.A."/>
            <person name="Necula S."/>
            <person name="Nonaka M."/>
            <person name="Putnam N."/>
            <person name="Rash S."/>
            <person name="Saiga H."/>
            <person name="Satake M."/>
            <person name="Terry A."/>
            <person name="Yamada L."/>
            <person name="Wang H.G."/>
            <person name="Awazu S."/>
            <person name="Azumi K."/>
            <person name="Boore J."/>
            <person name="Branno M."/>
            <person name="Chin-Bow S."/>
            <person name="DeSantis R."/>
            <person name="Doyle S."/>
            <person name="Francino P."/>
            <person name="Keys D.N."/>
            <person name="Haga S."/>
            <person name="Hayashi H."/>
            <person name="Hino K."/>
            <person name="Imai K.S."/>
            <person name="Inaba K."/>
            <person name="Kano S."/>
            <person name="Kobayashi K."/>
            <person name="Kobayashi M."/>
            <person name="Lee B.I."/>
            <person name="Makabe K.W."/>
            <person name="Manohar C."/>
            <person name="Matassi G."/>
            <person name="Medina M."/>
            <person name="Mochizuki Y."/>
            <person name="Mount S."/>
            <person name="Morishita T."/>
            <person name="Miura S."/>
            <person name="Nakayama A."/>
            <person name="Nishizaka S."/>
            <person name="Nomoto H."/>
            <person name="Ohta F."/>
            <person name="Oishi K."/>
            <person name="Rigoutsos I."/>
            <person name="Sano M."/>
            <person name="Sasaki A."/>
            <person name="Sasakura Y."/>
            <person name="Shoguchi E."/>
            <person name="Shin-i T."/>
            <person name="Spagnuolo A."/>
            <person name="Stainier D."/>
            <person name="Suzuki M.M."/>
            <person name="Tassy O."/>
            <person name="Takatori N."/>
            <person name="Tokuoka M."/>
            <person name="Yagi K."/>
            <person name="Yoshizaki F."/>
            <person name="Wada S."/>
            <person name="Zhang C."/>
            <person name="Hyatt P.D."/>
            <person name="Larimer F."/>
            <person name="Detter C."/>
            <person name="Doggett N."/>
            <person name="Glavina T."/>
            <person name="Hawkins T."/>
            <person name="Richardson P."/>
            <person name="Lucas S."/>
            <person name="Kohara Y."/>
            <person name="Levine M."/>
            <person name="Satoh N."/>
            <person name="Rokhsar D.S."/>
        </authorList>
    </citation>
    <scope>NUCLEOTIDE SEQUENCE [LARGE SCALE GENOMIC DNA]</scope>
</reference>
<dbReference type="Ensembl" id="ENSCINT00000033345.1">
    <property type="protein sequence ID" value="ENSCINP00000030978.1"/>
    <property type="gene ID" value="ENSCING00000018130.1"/>
</dbReference>
<organism evidence="1 2">
    <name type="scientific">Ciona intestinalis</name>
    <name type="common">Transparent sea squirt</name>
    <name type="synonym">Ascidia intestinalis</name>
    <dbReference type="NCBI Taxonomy" id="7719"/>
    <lineage>
        <taxon>Eukaryota</taxon>
        <taxon>Metazoa</taxon>
        <taxon>Chordata</taxon>
        <taxon>Tunicata</taxon>
        <taxon>Ascidiacea</taxon>
        <taxon>Phlebobranchia</taxon>
        <taxon>Cionidae</taxon>
        <taxon>Ciona</taxon>
    </lineage>
</organism>
<accession>H2XMU5</accession>
<reference evidence="1" key="2">
    <citation type="journal article" date="2008" name="Genome Biol.">
        <title>Improved genome assembly and evidence-based global gene model set for the chordate Ciona intestinalis: new insight into intron and operon populations.</title>
        <authorList>
            <person name="Satou Y."/>
            <person name="Mineta K."/>
            <person name="Ogasawara M."/>
            <person name="Sasakura Y."/>
            <person name="Shoguchi E."/>
            <person name="Ueno K."/>
            <person name="Yamada L."/>
            <person name="Matsumoto J."/>
            <person name="Wasserscheid J."/>
            <person name="Dewar K."/>
            <person name="Wiley G.B."/>
            <person name="Macmil S.L."/>
            <person name="Roe B.A."/>
            <person name="Zeller R.W."/>
            <person name="Hastings K.E."/>
            <person name="Lemaire P."/>
            <person name="Lindquist E."/>
            <person name="Endo T."/>
            <person name="Hotta K."/>
            <person name="Inaba K."/>
        </authorList>
    </citation>
    <scope>NUCLEOTIDE SEQUENCE [LARGE SCALE GENOMIC DNA]</scope>
    <source>
        <strain evidence="1">wild type</strain>
    </source>
</reference>
<proteinExistence type="predicted"/>
<keyword evidence="2" id="KW-1185">Reference proteome</keyword>
<dbReference type="Proteomes" id="UP000008144">
    <property type="component" value="Chromosome 1"/>
</dbReference>
<sequence>MQLQGKASLQWQEQHLIVSVRKKYLIWQYSLSDTIPAHGAGWLPKGRTISLSSTWQPYFNY</sequence>
<dbReference type="EMBL" id="EAAA01000386">
    <property type="status" value="NOT_ANNOTATED_CDS"/>
    <property type="molecule type" value="Genomic_DNA"/>
</dbReference>
<reference evidence="1" key="4">
    <citation type="submission" date="2025-09" db="UniProtKB">
        <authorList>
            <consortium name="Ensembl"/>
        </authorList>
    </citation>
    <scope>IDENTIFICATION</scope>
</reference>